<accession>A0ABU1VH67</accession>
<dbReference type="RefSeq" id="WP_204734470.1">
    <property type="nucleotide sequence ID" value="NZ_JAVDWE010000016.1"/>
</dbReference>
<dbReference type="PRINTS" id="PR00368">
    <property type="entry name" value="FADPNR"/>
</dbReference>
<dbReference type="PANTHER" id="PTHR43429:SF3">
    <property type="entry name" value="NITRITE REDUCTASE [NAD(P)H]"/>
    <property type="match status" value="1"/>
</dbReference>
<keyword evidence="7" id="KW-0249">Electron transport</keyword>
<keyword evidence="4" id="KW-0285">Flavoprotein</keyword>
<protein>
    <submittedName>
        <fullName evidence="10">Rubredoxin-NAD+ reductase</fullName>
        <ecNumber evidence="10">1.18.1.1</ecNumber>
    </submittedName>
</protein>
<evidence type="ECO:0000256" key="3">
    <source>
        <dbReference type="ARBA" id="ARBA00022448"/>
    </source>
</evidence>
<evidence type="ECO:0000256" key="6">
    <source>
        <dbReference type="ARBA" id="ARBA00022827"/>
    </source>
</evidence>
<dbReference type="InterPro" id="IPR024935">
    <property type="entry name" value="Rubredoxin_dom"/>
</dbReference>
<gene>
    <name evidence="10" type="ORF">J2X09_004577</name>
</gene>
<dbReference type="SUPFAM" id="SSF57802">
    <property type="entry name" value="Rubredoxin-like"/>
    <property type="match status" value="1"/>
</dbReference>
<dbReference type="PRINTS" id="PR00163">
    <property type="entry name" value="RUBREDOXIN"/>
</dbReference>
<evidence type="ECO:0000256" key="1">
    <source>
        <dbReference type="ARBA" id="ARBA00001974"/>
    </source>
</evidence>
<keyword evidence="8" id="KW-0408">Iron</keyword>
<dbReference type="CDD" id="cd00730">
    <property type="entry name" value="rubredoxin"/>
    <property type="match status" value="1"/>
</dbReference>
<dbReference type="InterPro" id="IPR018527">
    <property type="entry name" value="Rubredoxin_Fe_BS"/>
</dbReference>
<dbReference type="InterPro" id="IPR024934">
    <property type="entry name" value="Rubredoxin-like_dom"/>
</dbReference>
<dbReference type="Proteomes" id="UP001265550">
    <property type="component" value="Unassembled WGS sequence"/>
</dbReference>
<comment type="caution">
    <text evidence="10">The sequence shown here is derived from an EMBL/GenBank/DDBJ whole genome shotgun (WGS) entry which is preliminary data.</text>
</comment>
<evidence type="ECO:0000256" key="2">
    <source>
        <dbReference type="ARBA" id="ARBA00006442"/>
    </source>
</evidence>
<dbReference type="PROSITE" id="PS50903">
    <property type="entry name" value="RUBREDOXIN_LIKE"/>
    <property type="match status" value="1"/>
</dbReference>
<keyword evidence="6" id="KW-0274">FAD</keyword>
<keyword evidence="3" id="KW-0813">Transport</keyword>
<keyword evidence="5" id="KW-0479">Metal-binding</keyword>
<evidence type="ECO:0000256" key="7">
    <source>
        <dbReference type="ARBA" id="ARBA00022982"/>
    </source>
</evidence>
<dbReference type="PANTHER" id="PTHR43429">
    <property type="entry name" value="PYRIDINE NUCLEOTIDE-DISULFIDE OXIDOREDUCTASE DOMAIN-CONTAINING"/>
    <property type="match status" value="1"/>
</dbReference>
<sequence length="425" mass="44700">MNTALTRVASAVQTLASDPAYQQYICDACGYIYDEALGDPDGGLPPGTRYADIPDDWACPLCGVTKADFTPYTAPTLDALRASLTTTAPVTMRGAAGVVIVGAGRAGWQMAEALRALDATLPITLVSNCAGDVYDKPLLSVAMARGLAPEAIAKETGQAAAARLKVRLFANTQAVRICPDTRTLRTTRGPLKYDRLVLAHGAQAALPPTLPAALCWRINHLAAYEKLRAALGRVDVDGPKDVLIVGAGLIGSELANDLALGGHRITLLDVQTAPLARWPAEQAGAPLLDAWKDLAIRFVGGVQVAQLEQVAGRYRLTTACGQRFAADQVIAAAGLQTPPRLAQSAGLAWHNGIAVDPATLRTSDEHIHAMGDCIAVDGQPSRFIEPIARQARAIAAVICGAPPAPYEPRTAVVRVKTTSRPLTLH</sequence>
<evidence type="ECO:0000256" key="8">
    <source>
        <dbReference type="ARBA" id="ARBA00023004"/>
    </source>
</evidence>
<dbReference type="PROSITE" id="PS00202">
    <property type="entry name" value="RUBREDOXIN"/>
    <property type="match status" value="1"/>
</dbReference>
<feature type="domain" description="Rubredoxin-like" evidence="9">
    <location>
        <begin position="21"/>
        <end position="72"/>
    </location>
</feature>
<evidence type="ECO:0000313" key="10">
    <source>
        <dbReference type="EMBL" id="MDR7096820.1"/>
    </source>
</evidence>
<evidence type="ECO:0000259" key="9">
    <source>
        <dbReference type="PROSITE" id="PS50903"/>
    </source>
</evidence>
<dbReference type="GO" id="GO:0015044">
    <property type="term" value="F:rubredoxin-NAD+ reductase activity"/>
    <property type="evidence" value="ECO:0007669"/>
    <property type="project" value="UniProtKB-EC"/>
</dbReference>
<evidence type="ECO:0000256" key="5">
    <source>
        <dbReference type="ARBA" id="ARBA00022723"/>
    </source>
</evidence>
<dbReference type="Pfam" id="PF00301">
    <property type="entry name" value="Rubredoxin"/>
    <property type="match status" value="1"/>
</dbReference>
<evidence type="ECO:0000313" key="11">
    <source>
        <dbReference type="Proteomes" id="UP001265550"/>
    </source>
</evidence>
<evidence type="ECO:0000256" key="4">
    <source>
        <dbReference type="ARBA" id="ARBA00022630"/>
    </source>
</evidence>
<proteinExistence type="inferred from homology"/>
<name>A0ABU1VH67_9BURK</name>
<dbReference type="InterPro" id="IPR023753">
    <property type="entry name" value="FAD/NAD-binding_dom"/>
</dbReference>
<keyword evidence="10" id="KW-0560">Oxidoreductase</keyword>
<dbReference type="InterPro" id="IPR050260">
    <property type="entry name" value="FAD-bd_OxRdtase"/>
</dbReference>
<dbReference type="EC" id="1.18.1.1" evidence="10"/>
<dbReference type="Gene3D" id="3.50.50.60">
    <property type="entry name" value="FAD/NAD(P)-binding domain"/>
    <property type="match status" value="2"/>
</dbReference>
<comment type="similarity">
    <text evidence="2">Belongs to the FAD-dependent oxidoreductase family.</text>
</comment>
<dbReference type="Pfam" id="PF07992">
    <property type="entry name" value="Pyr_redox_2"/>
    <property type="match status" value="1"/>
</dbReference>
<dbReference type="EMBL" id="JAVDWE010000016">
    <property type="protein sequence ID" value="MDR7096820.1"/>
    <property type="molecule type" value="Genomic_DNA"/>
</dbReference>
<comment type="cofactor">
    <cofactor evidence="1">
        <name>FAD</name>
        <dbReference type="ChEBI" id="CHEBI:57692"/>
    </cofactor>
</comment>
<dbReference type="PRINTS" id="PR00411">
    <property type="entry name" value="PNDRDTASEI"/>
</dbReference>
<reference evidence="10 11" key="1">
    <citation type="submission" date="2023-07" db="EMBL/GenBank/DDBJ databases">
        <title>Sorghum-associated microbial communities from plants grown in Nebraska, USA.</title>
        <authorList>
            <person name="Schachtman D."/>
        </authorList>
    </citation>
    <scope>NUCLEOTIDE SEQUENCE [LARGE SCALE GENOMIC DNA]</scope>
    <source>
        <strain evidence="10 11">BE240</strain>
    </source>
</reference>
<dbReference type="Gene3D" id="2.20.28.10">
    <property type="match status" value="1"/>
</dbReference>
<organism evidence="10 11">
    <name type="scientific">Hydrogenophaga laconesensis</name>
    <dbReference type="NCBI Taxonomy" id="1805971"/>
    <lineage>
        <taxon>Bacteria</taxon>
        <taxon>Pseudomonadati</taxon>
        <taxon>Pseudomonadota</taxon>
        <taxon>Betaproteobacteria</taxon>
        <taxon>Burkholderiales</taxon>
        <taxon>Comamonadaceae</taxon>
        <taxon>Hydrogenophaga</taxon>
    </lineage>
</organism>
<dbReference type="InterPro" id="IPR036188">
    <property type="entry name" value="FAD/NAD-bd_sf"/>
</dbReference>
<dbReference type="SUPFAM" id="SSF51905">
    <property type="entry name" value="FAD/NAD(P)-binding domain"/>
    <property type="match status" value="1"/>
</dbReference>
<keyword evidence="11" id="KW-1185">Reference proteome</keyword>